<dbReference type="InterPro" id="IPR002123">
    <property type="entry name" value="Plipid/glycerol_acylTrfase"/>
</dbReference>
<dbReference type="CDD" id="cd07987">
    <property type="entry name" value="LPLAT_MGAT-like"/>
    <property type="match status" value="1"/>
</dbReference>
<dbReference type="AlphaFoldDB" id="A0A182Y598"/>
<protein>
    <recommendedName>
        <fullName evidence="1">Phospholipid/glycerol acyltransferase domain-containing protein</fullName>
    </recommendedName>
</protein>
<evidence type="ECO:0000259" key="1">
    <source>
        <dbReference type="Pfam" id="PF01553"/>
    </source>
</evidence>
<dbReference type="OMA" id="PIYPMFT"/>
<keyword evidence="3" id="KW-1185">Reference proteome</keyword>
<dbReference type="Pfam" id="PF01553">
    <property type="entry name" value="Acyltransferase"/>
    <property type="match status" value="1"/>
</dbReference>
<dbReference type="PANTHER" id="PTHR22753:SF14">
    <property type="entry name" value="MONOACYLGLYCEROL_DIACYLGLYCEROL O-ACYLTRANSFERASE"/>
    <property type="match status" value="1"/>
</dbReference>
<dbReference type="VEuPathDB" id="VectorBase:ASTEI03634"/>
<dbReference type="PANTHER" id="PTHR22753">
    <property type="entry name" value="TRANSMEMBRANE PROTEIN 68"/>
    <property type="match status" value="1"/>
</dbReference>
<evidence type="ECO:0000313" key="2">
    <source>
        <dbReference type="EnsemblMetazoa" id="ASTEI03634-PA"/>
    </source>
</evidence>
<reference evidence="3" key="1">
    <citation type="journal article" date="2014" name="Genome Biol.">
        <title>Genome analysis of a major urban malaria vector mosquito, Anopheles stephensi.</title>
        <authorList>
            <person name="Jiang X."/>
            <person name="Peery A."/>
            <person name="Hall A.B."/>
            <person name="Sharma A."/>
            <person name="Chen X.G."/>
            <person name="Waterhouse R.M."/>
            <person name="Komissarov A."/>
            <person name="Riehle M.M."/>
            <person name="Shouche Y."/>
            <person name="Sharakhova M.V."/>
            <person name="Lawson D."/>
            <person name="Pakpour N."/>
            <person name="Arensburger P."/>
            <person name="Davidson V.L."/>
            <person name="Eiglmeier K."/>
            <person name="Emrich S."/>
            <person name="George P."/>
            <person name="Kennedy R.C."/>
            <person name="Mane S.P."/>
            <person name="Maslen G."/>
            <person name="Oringanje C."/>
            <person name="Qi Y."/>
            <person name="Settlage R."/>
            <person name="Tojo M."/>
            <person name="Tubio J.M."/>
            <person name="Unger M.F."/>
            <person name="Wang B."/>
            <person name="Vernick K.D."/>
            <person name="Ribeiro J.M."/>
            <person name="James A.A."/>
            <person name="Michel K."/>
            <person name="Riehle M.A."/>
            <person name="Luckhart S."/>
            <person name="Sharakhov I.V."/>
            <person name="Tu Z."/>
        </authorList>
    </citation>
    <scope>NUCLEOTIDE SEQUENCE [LARGE SCALE GENOMIC DNA]</scope>
    <source>
        <strain evidence="3">Indian</strain>
    </source>
</reference>
<proteinExistence type="predicted"/>
<reference evidence="2" key="2">
    <citation type="submission" date="2020-05" db="UniProtKB">
        <authorList>
            <consortium name="EnsemblMetazoa"/>
        </authorList>
    </citation>
    <scope>IDENTIFICATION</scope>
    <source>
        <strain evidence="2">Indian</strain>
    </source>
</reference>
<dbReference type="GO" id="GO:0016020">
    <property type="term" value="C:membrane"/>
    <property type="evidence" value="ECO:0007669"/>
    <property type="project" value="TreeGrafter"/>
</dbReference>
<name>A0A182Y598_ANOST</name>
<dbReference type="EnsemblMetazoa" id="ASTEI03634-RA">
    <property type="protein sequence ID" value="ASTEI03634-PA"/>
    <property type="gene ID" value="ASTEI03634"/>
</dbReference>
<sequence>MDNASGTISAGLGSTLIVPDWFGWMHNLSLPLLVVFALPWMYVLLILSSVPYLHLCNFLRYEPGGFWHLAKFWQNSDEDEFWKAARKIMAFVWNLHSRIFHGYEVIGLENLPETGPALLIYYHGALPIDMYYLAAEMMLKRDRLIHSVGDRFLDHIPGWRLVSRVMRVTSGSVQSCVATLRAGELLSIAPGGVYEAQFGDSAYEVLWKNRTGFARVALEAKVPIVPMFTVNIRECFRTVSVARWVFVRIYNVLKIPVLPIYGGFPVKLRTVLGKPIPYDESLSPAALQERVAGAIAELIREHQRVPGEILHAIGDRLETGGHVHGEKDAKL</sequence>
<dbReference type="SUPFAM" id="SSF69593">
    <property type="entry name" value="Glycerol-3-phosphate (1)-acyltransferase"/>
    <property type="match status" value="1"/>
</dbReference>
<dbReference type="VEuPathDB" id="VectorBase:ASTEI20_034315"/>
<accession>A0A182Y598</accession>
<feature type="domain" description="Phospholipid/glycerol acyltransferase" evidence="1">
    <location>
        <begin position="104"/>
        <end position="227"/>
    </location>
</feature>
<organism evidence="2 3">
    <name type="scientific">Anopheles stephensi</name>
    <name type="common">Indo-Pakistan malaria mosquito</name>
    <dbReference type="NCBI Taxonomy" id="30069"/>
    <lineage>
        <taxon>Eukaryota</taxon>
        <taxon>Metazoa</taxon>
        <taxon>Ecdysozoa</taxon>
        <taxon>Arthropoda</taxon>
        <taxon>Hexapoda</taxon>
        <taxon>Insecta</taxon>
        <taxon>Pterygota</taxon>
        <taxon>Neoptera</taxon>
        <taxon>Endopterygota</taxon>
        <taxon>Diptera</taxon>
        <taxon>Nematocera</taxon>
        <taxon>Culicoidea</taxon>
        <taxon>Culicidae</taxon>
        <taxon>Anophelinae</taxon>
        <taxon>Anopheles</taxon>
    </lineage>
</organism>
<evidence type="ECO:0000313" key="3">
    <source>
        <dbReference type="Proteomes" id="UP000076408"/>
    </source>
</evidence>
<dbReference type="VEuPathDB" id="VectorBase:ASTE002420"/>
<dbReference type="STRING" id="30069.A0A182Y598"/>
<dbReference type="Proteomes" id="UP000076408">
    <property type="component" value="Unassembled WGS sequence"/>
</dbReference>
<dbReference type="GO" id="GO:0016746">
    <property type="term" value="F:acyltransferase activity"/>
    <property type="evidence" value="ECO:0007669"/>
    <property type="project" value="InterPro"/>
</dbReference>